<dbReference type="AlphaFoldDB" id="A0A2V1JRM1"/>
<evidence type="ECO:0000313" key="2">
    <source>
        <dbReference type="EMBL" id="PWE86779.1"/>
    </source>
</evidence>
<dbReference type="CDD" id="cd01335">
    <property type="entry name" value="Radical_SAM"/>
    <property type="match status" value="1"/>
</dbReference>
<dbReference type="OrthoDB" id="9808022at2"/>
<dbReference type="GO" id="GO:0003824">
    <property type="term" value="F:catalytic activity"/>
    <property type="evidence" value="ECO:0007669"/>
    <property type="project" value="InterPro"/>
</dbReference>
<dbReference type="InterPro" id="IPR023404">
    <property type="entry name" value="rSAM_horseshoe"/>
</dbReference>
<dbReference type="SFLD" id="SFLDS00029">
    <property type="entry name" value="Radical_SAM"/>
    <property type="match status" value="1"/>
</dbReference>
<protein>
    <submittedName>
        <fullName evidence="2">Coproporphyrinogen III oxidase</fullName>
    </submittedName>
</protein>
<accession>A0A2V1JRM1</accession>
<proteinExistence type="predicted"/>
<dbReference type="SUPFAM" id="SSF102114">
    <property type="entry name" value="Radical SAM enzymes"/>
    <property type="match status" value="1"/>
</dbReference>
<keyword evidence="3" id="KW-1185">Reference proteome</keyword>
<dbReference type="PANTHER" id="PTHR13932:SF1">
    <property type="entry name" value="OXYGEN-INDEPENDENT COPROPORPHYRINOGEN-III OXIDASE-LIKE PROTEIN HEMZ"/>
    <property type="match status" value="1"/>
</dbReference>
<dbReference type="GO" id="GO:0051539">
    <property type="term" value="F:4 iron, 4 sulfur cluster binding"/>
    <property type="evidence" value="ECO:0007669"/>
    <property type="project" value="TreeGrafter"/>
</dbReference>
<sequence length="515" mass="59243">MITVQLNEPDFEYDIHSLVKAFYPQHDVLVKAMPREEFPESVFHLVVNYDRKNHMIDFKFYEREQQENGAAEEKMTLGGSVLVDFADRKKTKNELKQQLYYLLTLYAGKTLPWGTLTGIRPTKIPMELLEEGKSEDEIRSYMKETYFASDEKIELSLAVAKRELELLSRIDYENGYSLYVGIPFCPSTCLYCSFTSYPLAKWANHMDEYLDALEKEIAFTAEACKHKVLNSVYIGGGTPTTLSAEQMDRLLTMIGSYFGIADEQGRMIYVDESAKKQTQLLEFTVEAGRPDSITREKLEVIHKHNISRISINPQTMKEETLRLIGRQHTVQQTIDSFNLAREVGFDNINMDLIVGLPEETIEDVRETMRQLEELDPDNITVHSLAIKRAARLRMQKEQYENLHIENTAQTIDLTAECCHEMGLEPYYLYRQKNMAGNFENVGYAKPGKAGVYNILIMEEKQTIMALGAGATTKVVFEDGKRIERVGNVKDITNYLDRVDEMVERKRELLKNCGQL</sequence>
<evidence type="ECO:0000313" key="3">
    <source>
        <dbReference type="Proteomes" id="UP000245288"/>
    </source>
</evidence>
<dbReference type="NCBIfam" id="TIGR03994">
    <property type="entry name" value="rSAM_HemZ"/>
    <property type="match status" value="1"/>
</dbReference>
<reference evidence="2 3" key="1">
    <citation type="submission" date="2014-09" db="EMBL/GenBank/DDBJ databases">
        <title>Butyrate-producing bacteria isolated from human gut.</title>
        <authorList>
            <person name="Zhang Q."/>
            <person name="Zhao L."/>
        </authorList>
    </citation>
    <scope>NUCLEOTIDE SEQUENCE [LARGE SCALE GENOMIC DNA]</scope>
    <source>
        <strain evidence="2 3">21</strain>
    </source>
</reference>
<dbReference type="SMART" id="SM00729">
    <property type="entry name" value="Elp3"/>
    <property type="match status" value="1"/>
</dbReference>
<feature type="domain" description="Radical SAM core" evidence="1">
    <location>
        <begin position="170"/>
        <end position="424"/>
    </location>
</feature>
<dbReference type="Gene3D" id="3.80.30.20">
    <property type="entry name" value="tm_1862 like domain"/>
    <property type="match status" value="1"/>
</dbReference>
<dbReference type="GO" id="GO:0005737">
    <property type="term" value="C:cytoplasm"/>
    <property type="evidence" value="ECO:0007669"/>
    <property type="project" value="TreeGrafter"/>
</dbReference>
<dbReference type="SFLD" id="SFLDG01065">
    <property type="entry name" value="anaerobic_coproporphyrinogen-I"/>
    <property type="match status" value="1"/>
</dbReference>
<evidence type="ECO:0000259" key="1">
    <source>
        <dbReference type="PROSITE" id="PS51918"/>
    </source>
</evidence>
<dbReference type="InterPro" id="IPR058240">
    <property type="entry name" value="rSAM_sf"/>
</dbReference>
<dbReference type="SFLD" id="SFLDF00310">
    <property type="entry name" value="oxygen-independent_coproporphy"/>
    <property type="match status" value="1"/>
</dbReference>
<dbReference type="InterPro" id="IPR007197">
    <property type="entry name" value="rSAM"/>
</dbReference>
<dbReference type="EMBL" id="JRFU01000084">
    <property type="protein sequence ID" value="PWE86779.1"/>
    <property type="molecule type" value="Genomic_DNA"/>
</dbReference>
<dbReference type="PANTHER" id="PTHR13932">
    <property type="entry name" value="COPROPORPHYRINIGEN III OXIDASE"/>
    <property type="match status" value="1"/>
</dbReference>
<dbReference type="Proteomes" id="UP000245288">
    <property type="component" value="Unassembled WGS sequence"/>
</dbReference>
<dbReference type="InterPro" id="IPR023995">
    <property type="entry name" value="HemZ"/>
</dbReference>
<dbReference type="GO" id="GO:0006779">
    <property type="term" value="P:porphyrin-containing compound biosynthetic process"/>
    <property type="evidence" value="ECO:0007669"/>
    <property type="project" value="TreeGrafter"/>
</dbReference>
<dbReference type="PROSITE" id="PS51918">
    <property type="entry name" value="RADICAL_SAM"/>
    <property type="match status" value="1"/>
</dbReference>
<gene>
    <name evidence="2" type="ORF">LG34_07945</name>
</gene>
<dbReference type="InterPro" id="IPR006638">
    <property type="entry name" value="Elp3/MiaA/NifB-like_rSAM"/>
</dbReference>
<dbReference type="InterPro" id="IPR034505">
    <property type="entry name" value="Coproporphyrinogen-III_oxidase"/>
</dbReference>
<dbReference type="Pfam" id="PF04055">
    <property type="entry name" value="Radical_SAM"/>
    <property type="match status" value="1"/>
</dbReference>
<organism evidence="2 3">
    <name type="scientific">Eubacterium ramulus</name>
    <dbReference type="NCBI Taxonomy" id="39490"/>
    <lineage>
        <taxon>Bacteria</taxon>
        <taxon>Bacillati</taxon>
        <taxon>Bacillota</taxon>
        <taxon>Clostridia</taxon>
        <taxon>Eubacteriales</taxon>
        <taxon>Eubacteriaceae</taxon>
        <taxon>Eubacterium</taxon>
    </lineage>
</organism>
<name>A0A2V1JRM1_EUBRA</name>
<comment type="caution">
    <text evidence="2">The sequence shown here is derived from an EMBL/GenBank/DDBJ whole genome shotgun (WGS) entry which is preliminary data.</text>
</comment>
<dbReference type="RefSeq" id="WP_109215533.1">
    <property type="nucleotide sequence ID" value="NZ_JBGKQB010000004.1"/>
</dbReference>